<reference evidence="1" key="2">
    <citation type="journal article" date="2021" name="PeerJ">
        <title>Extensive microbial diversity within the chicken gut microbiome revealed by metagenomics and culture.</title>
        <authorList>
            <person name="Gilroy R."/>
            <person name="Ravi A."/>
            <person name="Getino M."/>
            <person name="Pursley I."/>
            <person name="Horton D.L."/>
            <person name="Alikhan N.F."/>
            <person name="Baker D."/>
            <person name="Gharbi K."/>
            <person name="Hall N."/>
            <person name="Watson M."/>
            <person name="Adriaenssens E.M."/>
            <person name="Foster-Nyarko E."/>
            <person name="Jarju S."/>
            <person name="Secka A."/>
            <person name="Antonio M."/>
            <person name="Oren A."/>
            <person name="Chaudhuri R.R."/>
            <person name="La Ragione R."/>
            <person name="Hildebrand F."/>
            <person name="Pallen M.J."/>
        </authorList>
    </citation>
    <scope>NUCLEOTIDE SEQUENCE</scope>
    <source>
        <strain evidence="1">ChiHcec3-11533</strain>
    </source>
</reference>
<gene>
    <name evidence="1" type="ORF">IAB02_10290</name>
</gene>
<dbReference type="Proteomes" id="UP000824072">
    <property type="component" value="Unassembled WGS sequence"/>
</dbReference>
<proteinExistence type="predicted"/>
<reference evidence="1" key="1">
    <citation type="submission" date="2020-10" db="EMBL/GenBank/DDBJ databases">
        <authorList>
            <person name="Gilroy R."/>
        </authorList>
    </citation>
    <scope>NUCLEOTIDE SEQUENCE</scope>
    <source>
        <strain evidence="1">ChiHcec3-11533</strain>
    </source>
</reference>
<evidence type="ECO:0008006" key="3">
    <source>
        <dbReference type="Google" id="ProtNLM"/>
    </source>
</evidence>
<comment type="caution">
    <text evidence="1">The sequence shown here is derived from an EMBL/GenBank/DDBJ whole genome shotgun (WGS) entry which is preliminary data.</text>
</comment>
<dbReference type="EMBL" id="DVMU01000217">
    <property type="protein sequence ID" value="HIU34940.1"/>
    <property type="molecule type" value="Genomic_DNA"/>
</dbReference>
<evidence type="ECO:0000313" key="2">
    <source>
        <dbReference type="Proteomes" id="UP000824072"/>
    </source>
</evidence>
<protein>
    <recommendedName>
        <fullName evidence="3">Glutamate decarboxylase</fullName>
    </recommendedName>
</protein>
<accession>A0A9D1ICL4</accession>
<name>A0A9D1ICL4_9FIRM</name>
<evidence type="ECO:0000313" key="1">
    <source>
        <dbReference type="EMBL" id="HIU34940.1"/>
    </source>
</evidence>
<organism evidence="1 2">
    <name type="scientific">Candidatus Pullichristensenella excrementigallinarum</name>
    <dbReference type="NCBI Taxonomy" id="2840907"/>
    <lineage>
        <taxon>Bacteria</taxon>
        <taxon>Bacillati</taxon>
        <taxon>Bacillota</taxon>
        <taxon>Clostridia</taxon>
        <taxon>Candidatus Pullichristensenella</taxon>
    </lineage>
</organism>
<dbReference type="AlphaFoldDB" id="A0A9D1ICL4"/>
<sequence length="71" mass="8083">MKTDAAMWVVIYMARGTTQADEVEKLLSKEGFLVRRKLVSGQETQPDCAFEIRVLHSEAREAQNVLMDNNL</sequence>